<sequence length="226" mass="25493">NSHGNITIEGDRSDVTGWVRSGHVLDRHEFGRNWLYAQQPGTPLIRPFLVTPSHAQHDQRIVRASLDENGLTVLFAEDQYTMLPWIYAWQRDLDGVTSGNQSGWTRIYAPGGGAHVVHYTDVYDRRRQQWPDIGWQFRRTSSSSPFYTYVDFDAVDADGQDWYMTMGGWRWGYPNGHPSGADPVPGDWGTSYPAASSDVGKAFVGGNWIIVYKTIRGGAVLYNTTF</sequence>
<proteinExistence type="predicted"/>
<dbReference type="AlphaFoldDB" id="X0ZSL9"/>
<feature type="non-terminal residue" evidence="1">
    <location>
        <position position="1"/>
    </location>
</feature>
<protein>
    <submittedName>
        <fullName evidence="1">Uncharacterized protein</fullName>
    </submittedName>
</protein>
<comment type="caution">
    <text evidence="1">The sequence shown here is derived from an EMBL/GenBank/DDBJ whole genome shotgun (WGS) entry which is preliminary data.</text>
</comment>
<accession>X0ZSL9</accession>
<evidence type="ECO:0000313" key="1">
    <source>
        <dbReference type="EMBL" id="GAG51226.1"/>
    </source>
</evidence>
<organism evidence="1">
    <name type="scientific">marine sediment metagenome</name>
    <dbReference type="NCBI Taxonomy" id="412755"/>
    <lineage>
        <taxon>unclassified sequences</taxon>
        <taxon>metagenomes</taxon>
        <taxon>ecological metagenomes</taxon>
    </lineage>
</organism>
<dbReference type="EMBL" id="BARS01053398">
    <property type="protein sequence ID" value="GAG51226.1"/>
    <property type="molecule type" value="Genomic_DNA"/>
</dbReference>
<name>X0ZSL9_9ZZZZ</name>
<reference evidence="1" key="1">
    <citation type="journal article" date="2014" name="Front. Microbiol.">
        <title>High frequency of phylogenetically diverse reductive dehalogenase-homologous genes in deep subseafloor sedimentary metagenomes.</title>
        <authorList>
            <person name="Kawai M."/>
            <person name="Futagami T."/>
            <person name="Toyoda A."/>
            <person name="Takaki Y."/>
            <person name="Nishi S."/>
            <person name="Hori S."/>
            <person name="Arai W."/>
            <person name="Tsubouchi T."/>
            <person name="Morono Y."/>
            <person name="Uchiyama I."/>
            <person name="Ito T."/>
            <person name="Fujiyama A."/>
            <person name="Inagaki F."/>
            <person name="Takami H."/>
        </authorList>
    </citation>
    <scope>NUCLEOTIDE SEQUENCE</scope>
    <source>
        <strain evidence="1">Expedition CK06-06</strain>
    </source>
</reference>
<feature type="non-terminal residue" evidence="1">
    <location>
        <position position="226"/>
    </location>
</feature>
<gene>
    <name evidence="1" type="ORF">S01H1_79240</name>
</gene>